<gene>
    <name evidence="9" type="ORF">ACH5RR_030894</name>
</gene>
<feature type="compositionally biased region" description="Polar residues" evidence="7">
    <location>
        <begin position="218"/>
        <end position="235"/>
    </location>
</feature>
<dbReference type="PANTHER" id="PTHR31140">
    <property type="entry name" value="B3 DOMAIN-CONTAINING TRANSCRIPTION FACTOR ABI3"/>
    <property type="match status" value="1"/>
</dbReference>
<feature type="coiled-coil region" evidence="6">
    <location>
        <begin position="33"/>
        <end position="60"/>
    </location>
</feature>
<dbReference type="InterPro" id="IPR044800">
    <property type="entry name" value="LEC2-like"/>
</dbReference>
<accession>A0ABD2YX33</accession>
<name>A0ABD2YX33_9GENT</name>
<dbReference type="InterPro" id="IPR003340">
    <property type="entry name" value="B3_DNA-bd"/>
</dbReference>
<reference evidence="9 10" key="1">
    <citation type="submission" date="2024-11" db="EMBL/GenBank/DDBJ databases">
        <title>A near-complete genome assembly of Cinchona calisaya.</title>
        <authorList>
            <person name="Lian D.C."/>
            <person name="Zhao X.W."/>
            <person name="Wei L."/>
        </authorList>
    </citation>
    <scope>NUCLEOTIDE SEQUENCE [LARGE SCALE GENOMIC DNA]</scope>
    <source>
        <tissue evidence="9">Nenye</tissue>
    </source>
</reference>
<evidence type="ECO:0000256" key="1">
    <source>
        <dbReference type="ARBA" id="ARBA00004123"/>
    </source>
</evidence>
<dbReference type="Proteomes" id="UP001630127">
    <property type="component" value="Unassembled WGS sequence"/>
</dbReference>
<dbReference type="AlphaFoldDB" id="A0ABD2YX33"/>
<organism evidence="9 10">
    <name type="scientific">Cinchona calisaya</name>
    <dbReference type="NCBI Taxonomy" id="153742"/>
    <lineage>
        <taxon>Eukaryota</taxon>
        <taxon>Viridiplantae</taxon>
        <taxon>Streptophyta</taxon>
        <taxon>Embryophyta</taxon>
        <taxon>Tracheophyta</taxon>
        <taxon>Spermatophyta</taxon>
        <taxon>Magnoliopsida</taxon>
        <taxon>eudicotyledons</taxon>
        <taxon>Gunneridae</taxon>
        <taxon>Pentapetalae</taxon>
        <taxon>asterids</taxon>
        <taxon>lamiids</taxon>
        <taxon>Gentianales</taxon>
        <taxon>Rubiaceae</taxon>
        <taxon>Cinchonoideae</taxon>
        <taxon>Cinchoneae</taxon>
        <taxon>Cinchona</taxon>
    </lineage>
</organism>
<evidence type="ECO:0000256" key="6">
    <source>
        <dbReference type="SAM" id="Coils"/>
    </source>
</evidence>
<keyword evidence="5" id="KW-0539">Nucleus</keyword>
<evidence type="ECO:0000256" key="2">
    <source>
        <dbReference type="ARBA" id="ARBA00023015"/>
    </source>
</evidence>
<dbReference type="Pfam" id="PF02362">
    <property type="entry name" value="B3"/>
    <property type="match status" value="1"/>
</dbReference>
<dbReference type="InterPro" id="IPR015300">
    <property type="entry name" value="DNA-bd_pseudobarrel_sf"/>
</dbReference>
<dbReference type="CDD" id="cd10017">
    <property type="entry name" value="B3_DNA"/>
    <property type="match status" value="1"/>
</dbReference>
<comment type="subcellular location">
    <subcellularLocation>
        <location evidence="1">Nucleus</location>
    </subcellularLocation>
</comment>
<keyword evidence="3" id="KW-0238">DNA-binding</keyword>
<keyword evidence="10" id="KW-1185">Reference proteome</keyword>
<dbReference type="PROSITE" id="PS50863">
    <property type="entry name" value="B3"/>
    <property type="match status" value="1"/>
</dbReference>
<dbReference type="SMART" id="SM01019">
    <property type="entry name" value="B3"/>
    <property type="match status" value="1"/>
</dbReference>
<evidence type="ECO:0000259" key="8">
    <source>
        <dbReference type="PROSITE" id="PS50863"/>
    </source>
</evidence>
<evidence type="ECO:0000313" key="10">
    <source>
        <dbReference type="Proteomes" id="UP001630127"/>
    </source>
</evidence>
<keyword evidence="6" id="KW-0175">Coiled coil</keyword>
<dbReference type="PANTHER" id="PTHR31140:SF73">
    <property type="entry name" value="B3 DOMAIN-CONTAINING TRANSCRIPTION FACTOR FUS3"/>
    <property type="match status" value="1"/>
</dbReference>
<proteinExistence type="predicted"/>
<sequence length="411" mass="47089">MDSEREKIVTTTTCETMQLEKSRHDDRELISMNRNINNQRANAIRRLQRLRMKRKVENEERLLVASPRSTRLHNIPVPPTPPAREVNASKMQFLFEKRLKYSDVKEEGRIVLPKAFAEKYMPALESKKGIYMFMDDMVAPKIWMFRYRYWPNNSSKVYVLENTGEFVKAYGLQAGDFIMVYKDNESQRFGIGTRKCEAKEGDHREVSPNAAAGHALPTSKNNLVGKEQSGSTSSCCHGPPPDQQAAPATKSSEYSDGLRGFPFHLLQMEDFENLPERREALSDDKKLSIEEMPILTGFPALAYKGQLTLYRPFICRLHKARKCSSIAVVETVKVKRKEVQFPRKKEVEGNDGDNKVPEWKKLSSRELGIQNSMIARPTRLVLNCLRKKGIENISSKRSSWEAVSHMPCACR</sequence>
<protein>
    <recommendedName>
        <fullName evidence="8">TF-B3 domain-containing protein</fullName>
    </recommendedName>
</protein>
<keyword evidence="2" id="KW-0805">Transcription regulation</keyword>
<dbReference type="EMBL" id="JBJUIK010000012">
    <property type="protein sequence ID" value="KAL3511493.1"/>
    <property type="molecule type" value="Genomic_DNA"/>
</dbReference>
<keyword evidence="4" id="KW-0804">Transcription</keyword>
<dbReference type="GO" id="GO:0005634">
    <property type="term" value="C:nucleus"/>
    <property type="evidence" value="ECO:0007669"/>
    <property type="project" value="UniProtKB-SubCell"/>
</dbReference>
<evidence type="ECO:0000313" key="9">
    <source>
        <dbReference type="EMBL" id="KAL3511493.1"/>
    </source>
</evidence>
<evidence type="ECO:0000256" key="7">
    <source>
        <dbReference type="SAM" id="MobiDB-lite"/>
    </source>
</evidence>
<feature type="region of interest" description="Disordered" evidence="7">
    <location>
        <begin position="200"/>
        <end position="253"/>
    </location>
</feature>
<feature type="domain" description="TF-B3" evidence="8">
    <location>
        <begin position="95"/>
        <end position="197"/>
    </location>
</feature>
<dbReference type="Gene3D" id="2.40.330.10">
    <property type="entry name" value="DNA-binding pseudobarrel domain"/>
    <property type="match status" value="1"/>
</dbReference>
<dbReference type="GO" id="GO:0003677">
    <property type="term" value="F:DNA binding"/>
    <property type="evidence" value="ECO:0007669"/>
    <property type="project" value="UniProtKB-KW"/>
</dbReference>
<evidence type="ECO:0000256" key="5">
    <source>
        <dbReference type="ARBA" id="ARBA00023242"/>
    </source>
</evidence>
<evidence type="ECO:0000256" key="3">
    <source>
        <dbReference type="ARBA" id="ARBA00023125"/>
    </source>
</evidence>
<comment type="caution">
    <text evidence="9">The sequence shown here is derived from an EMBL/GenBank/DDBJ whole genome shotgun (WGS) entry which is preliminary data.</text>
</comment>
<evidence type="ECO:0000256" key="4">
    <source>
        <dbReference type="ARBA" id="ARBA00023163"/>
    </source>
</evidence>
<dbReference type="SUPFAM" id="SSF101936">
    <property type="entry name" value="DNA-binding pseudobarrel domain"/>
    <property type="match status" value="1"/>
</dbReference>